<dbReference type="PANTHER" id="PTHR30622">
    <property type="entry name" value="UNDECAPRENYL-DIPHOSPHATASE"/>
    <property type="match status" value="1"/>
</dbReference>
<keyword evidence="8 14" id="KW-1133">Transmembrane helix</keyword>
<dbReference type="RefSeq" id="WP_158357232.1">
    <property type="nucleotide sequence ID" value="NZ_CP034876.1"/>
</dbReference>
<evidence type="ECO:0000256" key="12">
    <source>
        <dbReference type="ARBA" id="ARBA00032932"/>
    </source>
</evidence>
<evidence type="ECO:0000256" key="13">
    <source>
        <dbReference type="ARBA" id="ARBA00047594"/>
    </source>
</evidence>
<dbReference type="InterPro" id="IPR003824">
    <property type="entry name" value="UppP"/>
</dbReference>
<evidence type="ECO:0000256" key="4">
    <source>
        <dbReference type="ARBA" id="ARBA00021581"/>
    </source>
</evidence>
<feature type="transmembrane region" description="Helical" evidence="14">
    <location>
        <begin position="214"/>
        <end position="234"/>
    </location>
</feature>
<evidence type="ECO:0000256" key="5">
    <source>
        <dbReference type="ARBA" id="ARBA00022475"/>
    </source>
</evidence>
<dbReference type="GO" id="GO:0071555">
    <property type="term" value="P:cell wall organization"/>
    <property type="evidence" value="ECO:0007669"/>
    <property type="project" value="UniProtKB-KW"/>
</dbReference>
<reference evidence="15 16" key="2">
    <citation type="submission" date="2019-05" db="EMBL/GenBank/DDBJ databases">
        <title>Genome evolution of the obligate endosymbiont Buchnera aphidicola.</title>
        <authorList>
            <person name="Moran N.A."/>
        </authorList>
    </citation>
    <scope>NUCLEOTIDE SEQUENCE [LARGE SCALE GENOMIC DNA]</scope>
    <source>
        <strain evidence="15 16">Hla</strain>
    </source>
</reference>
<dbReference type="NCBIfam" id="NF001390">
    <property type="entry name" value="PRK00281.1-4"/>
    <property type="match status" value="1"/>
</dbReference>
<gene>
    <name evidence="14" type="primary">uppP</name>
    <name evidence="15" type="ORF">D9V68_00310</name>
</gene>
<dbReference type="OrthoDB" id="9808289at2"/>
<keyword evidence="14" id="KW-0133">Cell shape</keyword>
<keyword evidence="9 14" id="KW-0472">Membrane</keyword>
<dbReference type="EMBL" id="CP034876">
    <property type="protein sequence ID" value="QCI20808.1"/>
    <property type="molecule type" value="Genomic_DNA"/>
</dbReference>
<protein>
    <recommendedName>
        <fullName evidence="4 14">Undecaprenyl-diphosphatase</fullName>
        <ecNumber evidence="3 14">3.6.1.27</ecNumber>
    </recommendedName>
    <alternativeName>
        <fullName evidence="12 14">Bacitracin resistance protein</fullName>
    </alternativeName>
    <alternativeName>
        <fullName evidence="11 14">Undecaprenyl pyrophosphate phosphatase</fullName>
    </alternativeName>
</protein>
<feature type="transmembrane region" description="Helical" evidence="14">
    <location>
        <begin position="246"/>
        <end position="263"/>
    </location>
</feature>
<dbReference type="GO" id="GO:0009252">
    <property type="term" value="P:peptidoglycan biosynthetic process"/>
    <property type="evidence" value="ECO:0007669"/>
    <property type="project" value="UniProtKB-KW"/>
</dbReference>
<dbReference type="Proteomes" id="UP000298738">
    <property type="component" value="Chromosome"/>
</dbReference>
<evidence type="ECO:0000256" key="1">
    <source>
        <dbReference type="ARBA" id="ARBA00004651"/>
    </source>
</evidence>
<proteinExistence type="inferred from homology"/>
<dbReference type="GO" id="GO:0008360">
    <property type="term" value="P:regulation of cell shape"/>
    <property type="evidence" value="ECO:0007669"/>
    <property type="project" value="UniProtKB-KW"/>
</dbReference>
<feature type="transmembrane region" description="Helical" evidence="14">
    <location>
        <begin position="7"/>
        <end position="27"/>
    </location>
</feature>
<evidence type="ECO:0000256" key="9">
    <source>
        <dbReference type="ARBA" id="ARBA00023136"/>
    </source>
</evidence>
<keyword evidence="7 14" id="KW-0378">Hydrolase</keyword>
<evidence type="ECO:0000256" key="2">
    <source>
        <dbReference type="ARBA" id="ARBA00010621"/>
    </source>
</evidence>
<accession>A0A4D6Y2R0</accession>
<comment type="similarity">
    <text evidence="2 14">Belongs to the UppP family.</text>
</comment>
<dbReference type="GO" id="GO:0050380">
    <property type="term" value="F:undecaprenyl-diphosphatase activity"/>
    <property type="evidence" value="ECO:0007669"/>
    <property type="project" value="UniProtKB-UniRule"/>
</dbReference>
<dbReference type="GO" id="GO:0005886">
    <property type="term" value="C:plasma membrane"/>
    <property type="evidence" value="ECO:0007669"/>
    <property type="project" value="UniProtKB-SubCell"/>
</dbReference>
<dbReference type="Pfam" id="PF02673">
    <property type="entry name" value="BacA"/>
    <property type="match status" value="1"/>
</dbReference>
<reference evidence="15 16" key="1">
    <citation type="submission" date="2018-12" db="EMBL/GenBank/DDBJ databases">
        <authorList>
            <person name="Chong R.A."/>
        </authorList>
    </citation>
    <scope>NUCLEOTIDE SEQUENCE [LARGE SCALE GENOMIC DNA]</scope>
    <source>
        <strain evidence="15 16">Hla</strain>
    </source>
</reference>
<sequence length="264" mass="30170">MIDLYTLITSIIIGVIEGITEFLPISSTSHMIIISHLLNIENNNTKMLEIFIHFGSALAILCFFHKKIFQIIRFKKNNLNKKKHIHVLIANLPTIFVGLIYYKQIKLLYNINNIIYSSILGGCFLLISEIFKPKISNTNNINDINLFQSIIIGFFQTFSLYPGFSRSGVTIGTAILLGIKRSTGIEFSFIISIPLLMGASFFDLINNFNNIKILNIPIFFIGFIVSFIVSLLFIKKLLKIINKTSLIFFGIYRFIIVVLIYFIH</sequence>
<evidence type="ECO:0000256" key="6">
    <source>
        <dbReference type="ARBA" id="ARBA00022692"/>
    </source>
</evidence>
<keyword evidence="10 14" id="KW-0046">Antibiotic resistance</keyword>
<feature type="transmembrane region" description="Helical" evidence="14">
    <location>
        <begin position="114"/>
        <end position="132"/>
    </location>
</feature>
<evidence type="ECO:0000256" key="14">
    <source>
        <dbReference type="HAMAP-Rule" id="MF_01006"/>
    </source>
</evidence>
<keyword evidence="14" id="KW-0961">Cell wall biogenesis/degradation</keyword>
<feature type="transmembrane region" description="Helical" evidence="14">
    <location>
        <begin position="47"/>
        <end position="64"/>
    </location>
</feature>
<evidence type="ECO:0000313" key="15">
    <source>
        <dbReference type="EMBL" id="QCI20808.1"/>
    </source>
</evidence>
<feature type="transmembrane region" description="Helical" evidence="14">
    <location>
        <begin position="184"/>
        <end position="202"/>
    </location>
</feature>
<evidence type="ECO:0000256" key="10">
    <source>
        <dbReference type="ARBA" id="ARBA00023251"/>
    </source>
</evidence>
<dbReference type="NCBIfam" id="TIGR00753">
    <property type="entry name" value="undec_PP_bacA"/>
    <property type="match status" value="1"/>
</dbReference>
<keyword evidence="14" id="KW-0573">Peptidoglycan synthesis</keyword>
<evidence type="ECO:0000256" key="3">
    <source>
        <dbReference type="ARBA" id="ARBA00012374"/>
    </source>
</evidence>
<evidence type="ECO:0000256" key="7">
    <source>
        <dbReference type="ARBA" id="ARBA00022801"/>
    </source>
</evidence>
<comment type="subcellular location">
    <subcellularLocation>
        <location evidence="1 14">Cell membrane</location>
        <topology evidence="1 14">Multi-pass membrane protein</topology>
    </subcellularLocation>
</comment>
<organism evidence="15 16">
    <name type="scientific">Buchnera aphidicola</name>
    <name type="common">Hyperomyzus lactucae</name>
    <dbReference type="NCBI Taxonomy" id="1241860"/>
    <lineage>
        <taxon>Bacteria</taxon>
        <taxon>Pseudomonadati</taxon>
        <taxon>Pseudomonadota</taxon>
        <taxon>Gammaproteobacteria</taxon>
        <taxon>Enterobacterales</taxon>
        <taxon>Erwiniaceae</taxon>
        <taxon>Buchnera</taxon>
    </lineage>
</organism>
<dbReference type="EC" id="3.6.1.27" evidence="3 14"/>
<name>A0A4D6Y2R0_9GAMM</name>
<comment type="function">
    <text evidence="14">Catalyzes the dephosphorylation of undecaprenyl diphosphate (UPP). Confers resistance to bacitracin.</text>
</comment>
<feature type="transmembrane region" description="Helical" evidence="14">
    <location>
        <begin position="144"/>
        <end position="164"/>
    </location>
</feature>
<dbReference type="HAMAP" id="MF_01006">
    <property type="entry name" value="Undec_diphosphatase"/>
    <property type="match status" value="1"/>
</dbReference>
<keyword evidence="5 14" id="KW-1003">Cell membrane</keyword>
<dbReference type="AlphaFoldDB" id="A0A4D6Y2R0"/>
<dbReference type="PANTHER" id="PTHR30622:SF3">
    <property type="entry name" value="UNDECAPRENYL-DIPHOSPHATASE"/>
    <property type="match status" value="1"/>
</dbReference>
<keyword evidence="6 14" id="KW-0812">Transmembrane</keyword>
<comment type="catalytic activity">
    <reaction evidence="13 14">
        <text>di-trans,octa-cis-undecaprenyl diphosphate + H2O = di-trans,octa-cis-undecaprenyl phosphate + phosphate + H(+)</text>
        <dbReference type="Rhea" id="RHEA:28094"/>
        <dbReference type="ChEBI" id="CHEBI:15377"/>
        <dbReference type="ChEBI" id="CHEBI:15378"/>
        <dbReference type="ChEBI" id="CHEBI:43474"/>
        <dbReference type="ChEBI" id="CHEBI:58405"/>
        <dbReference type="ChEBI" id="CHEBI:60392"/>
        <dbReference type="EC" id="3.6.1.27"/>
    </reaction>
</comment>
<evidence type="ECO:0000256" key="11">
    <source>
        <dbReference type="ARBA" id="ARBA00032707"/>
    </source>
</evidence>
<evidence type="ECO:0000256" key="8">
    <source>
        <dbReference type="ARBA" id="ARBA00022989"/>
    </source>
</evidence>
<evidence type="ECO:0000313" key="16">
    <source>
        <dbReference type="Proteomes" id="UP000298738"/>
    </source>
</evidence>
<comment type="miscellaneous">
    <text evidence="14">Bacitracin is thought to be involved in the inhibition of peptidoglycan synthesis by sequestering undecaprenyl diphosphate, thereby reducing the pool of lipid carrier available.</text>
</comment>
<dbReference type="GO" id="GO:0046677">
    <property type="term" value="P:response to antibiotic"/>
    <property type="evidence" value="ECO:0007669"/>
    <property type="project" value="UniProtKB-UniRule"/>
</dbReference>
<feature type="transmembrane region" description="Helical" evidence="14">
    <location>
        <begin position="85"/>
        <end position="102"/>
    </location>
</feature>